<dbReference type="RefSeq" id="WP_091150542.1">
    <property type="nucleotide sequence ID" value="NZ_FNAI01000007.1"/>
</dbReference>
<protein>
    <submittedName>
        <fullName evidence="4">AhpC/TSA family protein</fullName>
    </submittedName>
</protein>
<dbReference type="InterPro" id="IPR046230">
    <property type="entry name" value="DUF6263"/>
</dbReference>
<dbReference type="InterPro" id="IPR036249">
    <property type="entry name" value="Thioredoxin-like_sf"/>
</dbReference>
<dbReference type="Pfam" id="PF19777">
    <property type="entry name" value="DUF6263"/>
    <property type="match status" value="1"/>
</dbReference>
<dbReference type="SUPFAM" id="SSF52833">
    <property type="entry name" value="Thioredoxin-like"/>
    <property type="match status" value="1"/>
</dbReference>
<dbReference type="PANTHER" id="PTHR42852">
    <property type="entry name" value="THIOL:DISULFIDE INTERCHANGE PROTEIN DSBE"/>
    <property type="match status" value="1"/>
</dbReference>
<keyword evidence="5" id="KW-1185">Reference proteome</keyword>
<dbReference type="InterPro" id="IPR017937">
    <property type="entry name" value="Thioredoxin_CS"/>
</dbReference>
<dbReference type="EMBL" id="FNAI01000007">
    <property type="protein sequence ID" value="SDE56052.1"/>
    <property type="molecule type" value="Genomic_DNA"/>
</dbReference>
<evidence type="ECO:0000256" key="1">
    <source>
        <dbReference type="ARBA" id="ARBA00023284"/>
    </source>
</evidence>
<dbReference type="AlphaFoldDB" id="A0A1G7DXH5"/>
<keyword evidence="1" id="KW-0676">Redox-active center</keyword>
<accession>A0A1G7DXH5</accession>
<dbReference type="GO" id="GO:0016209">
    <property type="term" value="F:antioxidant activity"/>
    <property type="evidence" value="ECO:0007669"/>
    <property type="project" value="InterPro"/>
</dbReference>
<dbReference type="PROSITE" id="PS51352">
    <property type="entry name" value="THIOREDOXIN_2"/>
    <property type="match status" value="1"/>
</dbReference>
<dbReference type="InterPro" id="IPR000866">
    <property type="entry name" value="AhpC/TSA"/>
</dbReference>
<reference evidence="4 5" key="1">
    <citation type="submission" date="2016-10" db="EMBL/GenBank/DDBJ databases">
        <authorList>
            <person name="de Groot N.N."/>
        </authorList>
    </citation>
    <scope>NUCLEOTIDE SEQUENCE [LARGE SCALE GENOMIC DNA]</scope>
    <source>
        <strain evidence="4 5">47C3B</strain>
    </source>
</reference>
<dbReference type="PROSITE" id="PS00194">
    <property type="entry name" value="THIOREDOXIN_1"/>
    <property type="match status" value="1"/>
</dbReference>
<proteinExistence type="predicted"/>
<evidence type="ECO:0000313" key="5">
    <source>
        <dbReference type="Proteomes" id="UP000199072"/>
    </source>
</evidence>
<gene>
    <name evidence="4" type="ORF">SAMN05216464_107172</name>
</gene>
<dbReference type="InterPro" id="IPR050553">
    <property type="entry name" value="Thioredoxin_ResA/DsbE_sf"/>
</dbReference>
<dbReference type="OrthoDB" id="6399635at2"/>
<dbReference type="PANTHER" id="PTHR42852:SF17">
    <property type="entry name" value="THIOREDOXIN-LIKE PROTEIN HI_1115"/>
    <property type="match status" value="1"/>
</dbReference>
<dbReference type="CDD" id="cd02966">
    <property type="entry name" value="TlpA_like_family"/>
    <property type="match status" value="1"/>
</dbReference>
<dbReference type="STRING" id="1391627.SAMN05216464_107172"/>
<evidence type="ECO:0000256" key="2">
    <source>
        <dbReference type="SAM" id="SignalP"/>
    </source>
</evidence>
<dbReference type="Pfam" id="PF00578">
    <property type="entry name" value="AhpC-TSA"/>
    <property type="match status" value="1"/>
</dbReference>
<dbReference type="InterPro" id="IPR013766">
    <property type="entry name" value="Thioredoxin_domain"/>
</dbReference>
<organism evidence="4 5">
    <name type="scientific">Mucilaginibacter pineti</name>
    <dbReference type="NCBI Taxonomy" id="1391627"/>
    <lineage>
        <taxon>Bacteria</taxon>
        <taxon>Pseudomonadati</taxon>
        <taxon>Bacteroidota</taxon>
        <taxon>Sphingobacteriia</taxon>
        <taxon>Sphingobacteriales</taxon>
        <taxon>Sphingobacteriaceae</taxon>
        <taxon>Mucilaginibacter</taxon>
    </lineage>
</organism>
<name>A0A1G7DXH5_9SPHI</name>
<evidence type="ECO:0000259" key="3">
    <source>
        <dbReference type="PROSITE" id="PS51352"/>
    </source>
</evidence>
<feature type="domain" description="Thioredoxin" evidence="3">
    <location>
        <begin position="605"/>
        <end position="744"/>
    </location>
</feature>
<dbReference type="GO" id="GO:0016491">
    <property type="term" value="F:oxidoreductase activity"/>
    <property type="evidence" value="ECO:0007669"/>
    <property type="project" value="InterPro"/>
</dbReference>
<sequence length="746" mass="84753">MKKLLFTLLCLLTLTQLQAQQIAIKNGDEFAITFHTTETGIKLPGYDAYTFQFKMLDRNAAECKLQCTLLKVKQWHKGYGTQINSDSIRNTSMNNSAVLIPFSILQKNFTVIVSPKGRVIRLEGIDELITQAAQAWHLKAEIQQYQKASLEAFLLPTLKRMFFELPGQKIAYQSSWVNNETKADYQVTAVRGALLDIITTSPNVAGEEFYTFNTVTGLLEYARSTYSLTQAGVSRQYNYNQSISYGKSTAPTIDTAWINMAVQFSHWSDAFNTKSMRVDSAKAFGYFNGHDAIYKNDAHYNAGKLSLVQHLETENADMTYSDLLTKTPNRFLKDNPIHLSNKLQQMWSINADSAFNLVRYLNKYPDFNDWLQLYARDFIDGDNAVSKQLLTLLNADKSMNLQPQINALSVWVNAKSNIDKPQVLLNSYNSFMHMNDVYMKSGNGARYALLIYKMLVDAKQDKEADNLLLKTTQNLERYAVDTLNELRFADENILSYAYYLNYQSVNKTDSIKALQYLAKAAQHSSVKKYRATLSSLSDPLFLGSKKSYREEYIDKLFAHGDKETALKLFADHINADPSKLQDMENIYQAKFEGRNFKDFFRGSVMNAWPDAPDFTLTGLNGEKRTLADYKGKWLVLDFWGTWCAPCRKEMPKVNEFNNDLLQGKYAGVTLLGIACNDNAIAVKKYLNENNFGITVAMGDSKISGNYRIKEYPSKILIAPNGKMIETPSGSDWQDVIKMMKELYGAN</sequence>
<dbReference type="Proteomes" id="UP000199072">
    <property type="component" value="Unassembled WGS sequence"/>
</dbReference>
<keyword evidence="2" id="KW-0732">Signal</keyword>
<feature type="signal peptide" evidence="2">
    <location>
        <begin position="1"/>
        <end position="19"/>
    </location>
</feature>
<evidence type="ECO:0000313" key="4">
    <source>
        <dbReference type="EMBL" id="SDE56052.1"/>
    </source>
</evidence>
<feature type="chain" id="PRO_5011500651" evidence="2">
    <location>
        <begin position="20"/>
        <end position="746"/>
    </location>
</feature>
<dbReference type="Gene3D" id="3.40.30.10">
    <property type="entry name" value="Glutaredoxin"/>
    <property type="match status" value="1"/>
</dbReference>